<proteinExistence type="inferred from homology"/>
<feature type="domain" description="Metallo-beta-lactamase" evidence="7">
    <location>
        <begin position="87"/>
        <end position="305"/>
    </location>
</feature>
<dbReference type="PANTHER" id="PTHR42978">
    <property type="entry name" value="QUORUM-QUENCHING LACTONASE YTNP-RELATED-RELATED"/>
    <property type="match status" value="1"/>
</dbReference>
<reference evidence="8 9" key="1">
    <citation type="submission" date="2023-10" db="EMBL/GenBank/DDBJ databases">
        <title>Two novel species belonging to the OM43/NOR5 clade.</title>
        <authorList>
            <person name="Park M."/>
        </authorList>
    </citation>
    <scope>NUCLEOTIDE SEQUENCE [LARGE SCALE GENOMIC DNA]</scope>
    <source>
        <strain evidence="8 9">IMCC45268</strain>
    </source>
</reference>
<protein>
    <submittedName>
        <fullName evidence="8">MBL fold metallo-hydrolase</fullName>
    </submittedName>
</protein>
<evidence type="ECO:0000256" key="3">
    <source>
        <dbReference type="ARBA" id="ARBA00022723"/>
    </source>
</evidence>
<evidence type="ECO:0000256" key="1">
    <source>
        <dbReference type="ARBA" id="ARBA00001947"/>
    </source>
</evidence>
<keyword evidence="3" id="KW-0479">Metal-binding</keyword>
<dbReference type="PROSITE" id="PS51257">
    <property type="entry name" value="PROKAR_LIPOPROTEIN"/>
    <property type="match status" value="1"/>
</dbReference>
<dbReference type="SMART" id="SM00849">
    <property type="entry name" value="Lactamase_B"/>
    <property type="match status" value="1"/>
</dbReference>
<evidence type="ECO:0000256" key="2">
    <source>
        <dbReference type="ARBA" id="ARBA00007749"/>
    </source>
</evidence>
<comment type="cofactor">
    <cofactor evidence="1">
        <name>Zn(2+)</name>
        <dbReference type="ChEBI" id="CHEBI:29105"/>
    </cofactor>
</comment>
<evidence type="ECO:0000259" key="7">
    <source>
        <dbReference type="SMART" id="SM00849"/>
    </source>
</evidence>
<dbReference type="EMBL" id="CP136865">
    <property type="protein sequence ID" value="WOJ95312.1"/>
    <property type="molecule type" value="Genomic_DNA"/>
</dbReference>
<evidence type="ECO:0000256" key="6">
    <source>
        <dbReference type="SAM" id="SignalP"/>
    </source>
</evidence>
<dbReference type="SUPFAM" id="SSF56281">
    <property type="entry name" value="Metallo-hydrolase/oxidoreductase"/>
    <property type="match status" value="1"/>
</dbReference>
<evidence type="ECO:0000313" key="9">
    <source>
        <dbReference type="Proteomes" id="UP001626549"/>
    </source>
</evidence>
<keyword evidence="9" id="KW-1185">Reference proteome</keyword>
<keyword evidence="6" id="KW-0732">Signal</keyword>
<dbReference type="Gene3D" id="3.60.15.10">
    <property type="entry name" value="Ribonuclease Z/Hydroxyacylglutathione hydrolase-like"/>
    <property type="match status" value="1"/>
</dbReference>
<dbReference type="InterPro" id="IPR036866">
    <property type="entry name" value="RibonucZ/Hydroxyglut_hydro"/>
</dbReference>
<dbReference type="Proteomes" id="UP001626549">
    <property type="component" value="Chromosome"/>
</dbReference>
<feature type="signal peptide" evidence="6">
    <location>
        <begin position="1"/>
        <end position="22"/>
    </location>
</feature>
<gene>
    <name evidence="8" type="ORF">R0137_08555</name>
</gene>
<comment type="similarity">
    <text evidence="2">Belongs to the metallo-beta-lactamase superfamily.</text>
</comment>
<name>A0ABZ0I8G2_9GAMM</name>
<dbReference type="InterPro" id="IPR001279">
    <property type="entry name" value="Metallo-B-lactamas"/>
</dbReference>
<dbReference type="PANTHER" id="PTHR42978:SF2">
    <property type="entry name" value="102 KBASES UNSTABLE REGION: FROM 1 TO 119443"/>
    <property type="match status" value="1"/>
</dbReference>
<evidence type="ECO:0000256" key="4">
    <source>
        <dbReference type="ARBA" id="ARBA00022801"/>
    </source>
</evidence>
<sequence length="308" mass="32786">MTNLRVLFAPLAVLLASCSATDVPTDTADLGRSVSIDAVFEDIATTGPIEFEKVTAATWSVPLSGLLNLEHPNAQAAGIEDRDEAISVYTYVLKHPEHGVYLVDGGVSESFRGADNSDVSWLVAKVMNMAALTVQRSNREILAGLDGEAISGVLLTHIHLDHIMGFDDLPLGTDVYLGPGEAEASSANHLATRGTTNRLLSQVSQLREWAFDGSKALDVFGDGSLFAIHAPGHTAGLTVYLARTTAGAQLMIGDLTHTRWGWENGVEPGTYSADLPQSAKSLTWIKSLVDKYDAAGNIITVHPGHQSL</sequence>
<keyword evidence="4" id="KW-0378">Hydrolase</keyword>
<keyword evidence="5" id="KW-0862">Zinc</keyword>
<accession>A0ABZ0I8G2</accession>
<evidence type="ECO:0000256" key="5">
    <source>
        <dbReference type="ARBA" id="ARBA00022833"/>
    </source>
</evidence>
<feature type="chain" id="PRO_5045937951" evidence="6">
    <location>
        <begin position="23"/>
        <end position="308"/>
    </location>
</feature>
<evidence type="ECO:0000313" key="8">
    <source>
        <dbReference type="EMBL" id="WOJ95312.1"/>
    </source>
</evidence>
<dbReference type="Pfam" id="PF00753">
    <property type="entry name" value="Lactamase_B"/>
    <property type="match status" value="1"/>
</dbReference>
<dbReference type="RefSeq" id="WP_407326010.1">
    <property type="nucleotide sequence ID" value="NZ_CP136865.1"/>
</dbReference>
<dbReference type="InterPro" id="IPR051013">
    <property type="entry name" value="MBL_superfamily_lactonases"/>
</dbReference>
<organism evidence="8 9">
    <name type="scientific">Congregibacter brevis</name>
    <dbReference type="NCBI Taxonomy" id="3081201"/>
    <lineage>
        <taxon>Bacteria</taxon>
        <taxon>Pseudomonadati</taxon>
        <taxon>Pseudomonadota</taxon>
        <taxon>Gammaproteobacteria</taxon>
        <taxon>Cellvibrionales</taxon>
        <taxon>Halieaceae</taxon>
        <taxon>Congregibacter</taxon>
    </lineage>
</organism>